<accession>A0A1Y5I1T4</accession>
<dbReference type="OrthoDB" id="20273at2759"/>
<dbReference type="AlphaFoldDB" id="Q010N8"/>
<dbReference type="InParanoid" id="Q010N8"/>
<protein>
    <submittedName>
        <fullName evidence="2">Glycosyl transferase, family 28, C-terminal</fullName>
    </submittedName>
    <submittedName>
        <fullName evidence="3">Glycosyltransferase 28 domain-containing 1</fullName>
    </submittedName>
</protein>
<dbReference type="EMBL" id="KZ155832">
    <property type="protein sequence ID" value="OUS43468.1"/>
    <property type="molecule type" value="Genomic_DNA"/>
</dbReference>
<dbReference type="SUPFAM" id="SSF53756">
    <property type="entry name" value="UDP-Glycosyltransferase/glycogen phosphorylase"/>
    <property type="match status" value="1"/>
</dbReference>
<dbReference type="InterPro" id="IPR052474">
    <property type="entry name" value="UDP-GlcNAc_transferase"/>
</dbReference>
<dbReference type="OMA" id="YCKPSQL"/>
<gene>
    <name evidence="3" type="ORF">BE221DRAFT_80995</name>
    <name evidence="2" type="ORF">OT_ostta10g00350</name>
</gene>
<reference evidence="2" key="2">
    <citation type="journal article" date="2014" name="BMC Genomics">
        <title>An improved genome of the model marine alga Ostreococcus tauri unfolds by assessing Illumina de novo assemblies.</title>
        <authorList>
            <person name="Blanc-Mathieu R."/>
            <person name="Verhelst B."/>
            <person name="Derelle E."/>
            <person name="Rombauts S."/>
            <person name="Bouget F.Y."/>
            <person name="Carre I."/>
            <person name="Chateau A."/>
            <person name="Eyre-Walker A."/>
            <person name="Grimsley N."/>
            <person name="Moreau H."/>
            <person name="Piegu B."/>
            <person name="Rivals E."/>
            <person name="Schackwitz W."/>
            <person name="Van de Peer Y."/>
            <person name="Piganeau G."/>
        </authorList>
    </citation>
    <scope>NUCLEOTIDE SEQUENCE</scope>
    <source>
        <strain evidence="2">RCC4221</strain>
    </source>
</reference>
<dbReference type="Proteomes" id="UP000195557">
    <property type="component" value="Unassembled WGS sequence"/>
</dbReference>
<feature type="domain" description="Glycosyl transferase family 28 C-terminal" evidence="1">
    <location>
        <begin position="11"/>
        <end position="146"/>
    </location>
</feature>
<dbReference type="GO" id="GO:0006488">
    <property type="term" value="P:dolichol-linked oligosaccharide biosynthetic process"/>
    <property type="evidence" value="ECO:0007669"/>
    <property type="project" value="TreeGrafter"/>
</dbReference>
<sequence>MPRSPGESNPVFVTVGTTSFDALIEALDSERTVKVLEQRGFTELTLQIGRGTYAPTTLRTRGAFKVRVVEYLPSIEREIARAGLVISHAGAGSVFETLRSGTPLLVVVNERLMDNHQVELAEELAERGCLRWCVADGIFGAIEALELDGSGFARKAYDPGECSIKERLEELLF</sequence>
<organism evidence="2 4">
    <name type="scientific">Ostreococcus tauri</name>
    <name type="common">Marine green alga</name>
    <dbReference type="NCBI Taxonomy" id="70448"/>
    <lineage>
        <taxon>Eukaryota</taxon>
        <taxon>Viridiplantae</taxon>
        <taxon>Chlorophyta</taxon>
        <taxon>Mamiellophyceae</taxon>
        <taxon>Mamiellales</taxon>
        <taxon>Bathycoccaceae</taxon>
        <taxon>Ostreococcus</taxon>
    </lineage>
</organism>
<keyword evidence="2" id="KW-0808">Transferase</keyword>
<evidence type="ECO:0000313" key="2">
    <source>
        <dbReference type="EMBL" id="CAL55994.1"/>
    </source>
</evidence>
<name>Q010N8_OSTTA</name>
<dbReference type="PANTHER" id="PTHR47043">
    <property type="entry name" value="UDP-N-ACETYLGLUCOSAMINE TRANSFERASE SUBUNIT ALG13"/>
    <property type="match status" value="1"/>
</dbReference>
<dbReference type="GO" id="GO:0016758">
    <property type="term" value="F:hexosyltransferase activity"/>
    <property type="evidence" value="ECO:0007669"/>
    <property type="project" value="InterPro"/>
</dbReference>
<proteinExistence type="predicted"/>
<dbReference type="GeneID" id="9832357"/>
<evidence type="ECO:0000313" key="4">
    <source>
        <dbReference type="Proteomes" id="UP000009170"/>
    </source>
</evidence>
<dbReference type="Proteomes" id="UP000009170">
    <property type="component" value="Unassembled WGS sequence"/>
</dbReference>
<keyword evidence="4" id="KW-1185">Reference proteome</keyword>
<dbReference type="Pfam" id="PF04101">
    <property type="entry name" value="Glyco_tran_28_C"/>
    <property type="match status" value="1"/>
</dbReference>
<dbReference type="Gene3D" id="3.40.50.2000">
    <property type="entry name" value="Glycogen Phosphorylase B"/>
    <property type="match status" value="1"/>
</dbReference>
<dbReference type="EMBL" id="CAID01000010">
    <property type="protein sequence ID" value="CAL55994.1"/>
    <property type="molecule type" value="Genomic_DNA"/>
</dbReference>
<dbReference type="KEGG" id="ota:OT_ostta10g00350"/>
<dbReference type="STRING" id="70448.Q010N8"/>
<evidence type="ECO:0000259" key="1">
    <source>
        <dbReference type="Pfam" id="PF04101"/>
    </source>
</evidence>
<reference evidence="2 4" key="1">
    <citation type="journal article" date="2006" name="Proc. Natl. Acad. Sci. U.S.A.">
        <title>Genome analysis of the smallest free-living eukaryote Ostreococcus tauri unveils many unique features.</title>
        <authorList>
            <person name="Derelle E."/>
            <person name="Ferraz C."/>
            <person name="Rombauts S."/>
            <person name="Rouze P."/>
            <person name="Worden A.Z."/>
            <person name="Robbens S."/>
            <person name="Partensky F."/>
            <person name="Degroeve S."/>
            <person name="Echeynie S."/>
            <person name="Cooke R."/>
            <person name="Saeys Y."/>
            <person name="Wuyts J."/>
            <person name="Jabbari K."/>
            <person name="Bowler C."/>
            <person name="Panaud O."/>
            <person name="Piegu B."/>
            <person name="Ball S.G."/>
            <person name="Ral J.-P."/>
            <person name="Bouget F.-Y."/>
            <person name="Piganeau G."/>
            <person name="De Baets B."/>
            <person name="Picard A."/>
            <person name="Delseny M."/>
            <person name="Demaille J."/>
            <person name="Van de Peer Y."/>
            <person name="Moreau H."/>
        </authorList>
    </citation>
    <scope>NUCLEOTIDE SEQUENCE [LARGE SCALE GENOMIC DNA]</scope>
    <source>
        <strain evidence="2 4">OTTH0595</strain>
    </source>
</reference>
<evidence type="ECO:0000313" key="3">
    <source>
        <dbReference type="EMBL" id="OUS43468.1"/>
    </source>
</evidence>
<dbReference type="GO" id="GO:0043541">
    <property type="term" value="C:UDP-N-acetylglucosamine transferase complex"/>
    <property type="evidence" value="ECO:0007669"/>
    <property type="project" value="TreeGrafter"/>
</dbReference>
<dbReference type="FunCoup" id="Q010N8">
    <property type="interactions" value="1311"/>
</dbReference>
<reference evidence="3" key="3">
    <citation type="submission" date="2017-04" db="EMBL/GenBank/DDBJ databases">
        <title>Population genomics of picophytoplankton unveils novel chromosome hypervariability.</title>
        <authorList>
            <consortium name="DOE Joint Genome Institute"/>
            <person name="Blanc-Mathieu R."/>
            <person name="Krasovec M."/>
            <person name="Hebrard M."/>
            <person name="Yau S."/>
            <person name="Desgranges E."/>
            <person name="Martin J."/>
            <person name="Schackwitz W."/>
            <person name="Kuo A."/>
            <person name="Salin G."/>
            <person name="Donnadieu C."/>
            <person name="Desdevises Y."/>
            <person name="Sanchez-Ferandin S."/>
            <person name="Moreau H."/>
            <person name="Rivals E."/>
            <person name="Grigoriev I.V."/>
            <person name="Grimsley N."/>
            <person name="Eyre-Walker A."/>
            <person name="Piganeau G."/>
        </authorList>
    </citation>
    <scope>NUCLEOTIDE SEQUENCE [LARGE SCALE GENOMIC DNA]</scope>
    <source>
        <strain evidence="3">RCC 1115</strain>
    </source>
</reference>
<accession>Q010N8</accession>
<accession>A0A454XK95</accession>
<dbReference type="PANTHER" id="PTHR47043:SF1">
    <property type="entry name" value="UDP-N-ACETYLGLUCOSAMINE TRANSFERASE SUBUNIT ALG13"/>
    <property type="match status" value="1"/>
</dbReference>
<dbReference type="InterPro" id="IPR007235">
    <property type="entry name" value="Glyco_trans_28_C"/>
</dbReference>
<dbReference type="RefSeq" id="XP_003081472.1">
    <property type="nucleotide sequence ID" value="XM_003081424.1"/>
</dbReference>